<comment type="caution">
    <text evidence="2">The sequence shown here is derived from an EMBL/GenBank/DDBJ whole genome shotgun (WGS) entry which is preliminary data.</text>
</comment>
<dbReference type="Proteomes" id="UP001293254">
    <property type="component" value="Unassembled WGS sequence"/>
</dbReference>
<sequence length="119" mass="13142">MGEGEKTNRHTTHQIGSGSLLQVGQPSAPNVGCPIGCFDYSGTTKAVNLEGRFRKHYHKGRELFIVWRRKGGGLPTEASFGGGGEFHKMQRYEEAGEQFERGEEEKESARVRSGQTKEG</sequence>
<accession>A0AAE1YBP9</accession>
<evidence type="ECO:0000313" key="3">
    <source>
        <dbReference type="Proteomes" id="UP001293254"/>
    </source>
</evidence>
<feature type="compositionally biased region" description="Polar residues" evidence="1">
    <location>
        <begin position="13"/>
        <end position="26"/>
    </location>
</feature>
<organism evidence="2 3">
    <name type="scientific">Sesamum alatum</name>
    <dbReference type="NCBI Taxonomy" id="300844"/>
    <lineage>
        <taxon>Eukaryota</taxon>
        <taxon>Viridiplantae</taxon>
        <taxon>Streptophyta</taxon>
        <taxon>Embryophyta</taxon>
        <taxon>Tracheophyta</taxon>
        <taxon>Spermatophyta</taxon>
        <taxon>Magnoliopsida</taxon>
        <taxon>eudicotyledons</taxon>
        <taxon>Gunneridae</taxon>
        <taxon>Pentapetalae</taxon>
        <taxon>asterids</taxon>
        <taxon>lamiids</taxon>
        <taxon>Lamiales</taxon>
        <taxon>Pedaliaceae</taxon>
        <taxon>Sesamum</taxon>
    </lineage>
</organism>
<name>A0AAE1YBP9_9LAMI</name>
<proteinExistence type="predicted"/>
<protein>
    <submittedName>
        <fullName evidence="2">Uncharacterized protein</fullName>
    </submittedName>
</protein>
<evidence type="ECO:0000313" key="2">
    <source>
        <dbReference type="EMBL" id="KAK4427155.1"/>
    </source>
</evidence>
<dbReference type="AlphaFoldDB" id="A0AAE1YBP9"/>
<dbReference type="EMBL" id="JACGWO010000005">
    <property type="protein sequence ID" value="KAK4427155.1"/>
    <property type="molecule type" value="Genomic_DNA"/>
</dbReference>
<reference evidence="2" key="1">
    <citation type="submission" date="2020-06" db="EMBL/GenBank/DDBJ databases">
        <authorList>
            <person name="Li T."/>
            <person name="Hu X."/>
            <person name="Zhang T."/>
            <person name="Song X."/>
            <person name="Zhang H."/>
            <person name="Dai N."/>
            <person name="Sheng W."/>
            <person name="Hou X."/>
            <person name="Wei L."/>
        </authorList>
    </citation>
    <scope>NUCLEOTIDE SEQUENCE</scope>
    <source>
        <strain evidence="2">3651</strain>
        <tissue evidence="2">Leaf</tissue>
    </source>
</reference>
<reference evidence="2" key="2">
    <citation type="journal article" date="2024" name="Plant">
        <title>Genomic evolution and insights into agronomic trait innovations of Sesamum species.</title>
        <authorList>
            <person name="Miao H."/>
            <person name="Wang L."/>
            <person name="Qu L."/>
            <person name="Liu H."/>
            <person name="Sun Y."/>
            <person name="Le M."/>
            <person name="Wang Q."/>
            <person name="Wei S."/>
            <person name="Zheng Y."/>
            <person name="Lin W."/>
            <person name="Duan Y."/>
            <person name="Cao H."/>
            <person name="Xiong S."/>
            <person name="Wang X."/>
            <person name="Wei L."/>
            <person name="Li C."/>
            <person name="Ma Q."/>
            <person name="Ju M."/>
            <person name="Zhao R."/>
            <person name="Li G."/>
            <person name="Mu C."/>
            <person name="Tian Q."/>
            <person name="Mei H."/>
            <person name="Zhang T."/>
            <person name="Gao T."/>
            <person name="Zhang H."/>
        </authorList>
    </citation>
    <scope>NUCLEOTIDE SEQUENCE</scope>
    <source>
        <strain evidence="2">3651</strain>
    </source>
</reference>
<evidence type="ECO:0000256" key="1">
    <source>
        <dbReference type="SAM" id="MobiDB-lite"/>
    </source>
</evidence>
<keyword evidence="3" id="KW-1185">Reference proteome</keyword>
<gene>
    <name evidence="2" type="ORF">Salat_1484400</name>
</gene>
<feature type="region of interest" description="Disordered" evidence="1">
    <location>
        <begin position="95"/>
        <end position="119"/>
    </location>
</feature>
<feature type="region of interest" description="Disordered" evidence="1">
    <location>
        <begin position="1"/>
        <end position="26"/>
    </location>
</feature>